<dbReference type="InterPro" id="IPR001128">
    <property type="entry name" value="Cyt_P450"/>
</dbReference>
<keyword evidence="6" id="KW-0472">Membrane</keyword>
<keyword evidence="2 5" id="KW-0479">Metal-binding</keyword>
<evidence type="ECO:0000313" key="8">
    <source>
        <dbReference type="Proteomes" id="UP001209570"/>
    </source>
</evidence>
<evidence type="ECO:0000256" key="6">
    <source>
        <dbReference type="SAM" id="Phobius"/>
    </source>
</evidence>
<keyword evidence="3" id="KW-0560">Oxidoreductase</keyword>
<dbReference type="GO" id="GO:0020037">
    <property type="term" value="F:heme binding"/>
    <property type="evidence" value="ECO:0007669"/>
    <property type="project" value="InterPro"/>
</dbReference>
<dbReference type="PRINTS" id="PR00385">
    <property type="entry name" value="P450"/>
</dbReference>
<keyword evidence="6" id="KW-0812">Transmembrane</keyword>
<dbReference type="InterPro" id="IPR002401">
    <property type="entry name" value="Cyt_P450_E_grp-I"/>
</dbReference>
<evidence type="ECO:0000256" key="3">
    <source>
        <dbReference type="ARBA" id="ARBA00023002"/>
    </source>
</evidence>
<keyword evidence="4 5" id="KW-0408">Iron</keyword>
<dbReference type="PANTHER" id="PTHR24296">
    <property type="entry name" value="CYTOCHROME P450"/>
    <property type="match status" value="1"/>
</dbReference>
<evidence type="ECO:0000256" key="4">
    <source>
        <dbReference type="ARBA" id="ARBA00023004"/>
    </source>
</evidence>
<evidence type="ECO:0000256" key="5">
    <source>
        <dbReference type="PIRSR" id="PIRSR602401-1"/>
    </source>
</evidence>
<dbReference type="Proteomes" id="UP001209570">
    <property type="component" value="Unassembled WGS sequence"/>
</dbReference>
<proteinExistence type="inferred from homology"/>
<dbReference type="PRINTS" id="PR00463">
    <property type="entry name" value="EP450I"/>
</dbReference>
<name>A0AAD5LEH1_PYTIN</name>
<dbReference type="GO" id="GO:0005506">
    <property type="term" value="F:iron ion binding"/>
    <property type="evidence" value="ECO:0007669"/>
    <property type="project" value="InterPro"/>
</dbReference>
<dbReference type="Pfam" id="PF00067">
    <property type="entry name" value="p450"/>
    <property type="match status" value="1"/>
</dbReference>
<dbReference type="GO" id="GO:0016705">
    <property type="term" value="F:oxidoreductase activity, acting on paired donors, with incorporation or reduction of molecular oxygen"/>
    <property type="evidence" value="ECO:0007669"/>
    <property type="project" value="InterPro"/>
</dbReference>
<dbReference type="SUPFAM" id="SSF48264">
    <property type="entry name" value="Cytochrome P450"/>
    <property type="match status" value="1"/>
</dbReference>
<dbReference type="Gene3D" id="1.10.630.10">
    <property type="entry name" value="Cytochrome P450"/>
    <property type="match status" value="1"/>
</dbReference>
<comment type="caution">
    <text evidence="7">The sequence shown here is derived from an EMBL/GenBank/DDBJ whole genome shotgun (WGS) entry which is preliminary data.</text>
</comment>
<dbReference type="InterPro" id="IPR036396">
    <property type="entry name" value="Cyt_P450_sf"/>
</dbReference>
<keyword evidence="6" id="KW-1133">Transmembrane helix</keyword>
<dbReference type="EMBL" id="JAKCXM010000354">
    <property type="protein sequence ID" value="KAJ0395267.1"/>
    <property type="molecule type" value="Genomic_DNA"/>
</dbReference>
<organism evidence="7 8">
    <name type="scientific">Pythium insidiosum</name>
    <name type="common">Pythiosis disease agent</name>
    <dbReference type="NCBI Taxonomy" id="114742"/>
    <lineage>
        <taxon>Eukaryota</taxon>
        <taxon>Sar</taxon>
        <taxon>Stramenopiles</taxon>
        <taxon>Oomycota</taxon>
        <taxon>Peronosporomycetes</taxon>
        <taxon>Pythiales</taxon>
        <taxon>Pythiaceae</taxon>
        <taxon>Pythium</taxon>
    </lineage>
</organism>
<feature type="binding site" description="axial binding residue" evidence="5">
    <location>
        <position position="461"/>
    </location>
    <ligand>
        <name>heme</name>
        <dbReference type="ChEBI" id="CHEBI:30413"/>
    </ligand>
    <ligandPart>
        <name>Fe</name>
        <dbReference type="ChEBI" id="CHEBI:18248"/>
    </ligandPart>
</feature>
<keyword evidence="8" id="KW-1185">Reference proteome</keyword>
<evidence type="ECO:0000256" key="1">
    <source>
        <dbReference type="ARBA" id="ARBA00010617"/>
    </source>
</evidence>
<accession>A0AAD5LEH1</accession>
<keyword evidence="5" id="KW-0349">Heme</keyword>
<gene>
    <name evidence="7" type="ORF">P43SY_008433</name>
</gene>
<reference evidence="7" key="1">
    <citation type="submission" date="2021-12" db="EMBL/GenBank/DDBJ databases">
        <title>Prjna785345.</title>
        <authorList>
            <person name="Rujirawat T."/>
            <person name="Krajaejun T."/>
        </authorList>
    </citation>
    <scope>NUCLEOTIDE SEQUENCE</scope>
    <source>
        <strain evidence="7">Pi057C3</strain>
    </source>
</reference>
<comment type="similarity">
    <text evidence="1">Belongs to the cytochrome P450 family.</text>
</comment>
<sequence length="519" mass="59751">MWQSWTAFGLRDVLVACIVLITTTVVSIPLRALRRKLRIARGLAPIPGPKGAFLLGMMPQFIRNKDRIYHFLEEKLKEHGGRMKMPWHLFFDGAIYVSDPKDVEHILATNFTNYIKPQGFIDAFQEVFEHSFFAMNHAHTPDNGDKWRLQRKVASKVFTTKNFKRFSEQVFTKYAEQLAATLRITKACDMQELSAEFTLSSIFNIAFGTELERFIDPHEFAERMNFVNEHCASRLFVKQYYKWFRWCMPSEHKLQRYTQEIRAVADQILAERLAESPDELETRFDILSLFIKKARELDEGSASLLSPATLRSIILTFIFAGRDTTAECITYMFYALARHPEAQQKILDELSLLEVPANANGELRYDDVKQLKYLDAVAYETVRLYPSLPYNVKNAVEDDNLPDGTFVPAGTDVVYSPWYMGRDEALWGKDALAFRPERWLERKTRPTAFEFPAFQAGPRICLGMNMAILEAKVFTLVMLRHFHVRIAHGEAEERGYVLKSGLFMAGGLPLAMTPRALAH</sequence>
<comment type="cofactor">
    <cofactor evidence="5">
        <name>heme</name>
        <dbReference type="ChEBI" id="CHEBI:30413"/>
    </cofactor>
</comment>
<protein>
    <recommendedName>
        <fullName evidence="9">Cytochrome P450</fullName>
    </recommendedName>
</protein>
<dbReference type="AlphaFoldDB" id="A0AAD5LEH1"/>
<evidence type="ECO:0000256" key="2">
    <source>
        <dbReference type="ARBA" id="ARBA00022723"/>
    </source>
</evidence>
<evidence type="ECO:0000313" key="7">
    <source>
        <dbReference type="EMBL" id="KAJ0395267.1"/>
    </source>
</evidence>
<dbReference type="GO" id="GO:0004497">
    <property type="term" value="F:monooxygenase activity"/>
    <property type="evidence" value="ECO:0007669"/>
    <property type="project" value="InterPro"/>
</dbReference>
<feature type="transmembrane region" description="Helical" evidence="6">
    <location>
        <begin position="13"/>
        <end position="33"/>
    </location>
</feature>
<evidence type="ECO:0008006" key="9">
    <source>
        <dbReference type="Google" id="ProtNLM"/>
    </source>
</evidence>